<evidence type="ECO:0000256" key="1">
    <source>
        <dbReference type="SAM" id="SignalP"/>
    </source>
</evidence>
<evidence type="ECO:0000313" key="2">
    <source>
        <dbReference type="EMBL" id="MCE4553216.1"/>
    </source>
</evidence>
<accession>A0ABS8XQU0</accession>
<proteinExistence type="predicted"/>
<evidence type="ECO:0000313" key="3">
    <source>
        <dbReference type="Proteomes" id="UP001200741"/>
    </source>
</evidence>
<evidence type="ECO:0008006" key="4">
    <source>
        <dbReference type="Google" id="ProtNLM"/>
    </source>
</evidence>
<sequence length="165" mass="17249">MTKPLAAALLFPVLLLCGCALSPVQPQSLNLIYKPDGTVKDSVYAVEQGRAIFCAVLAVDGHAVVNSIDESIRASAGMGNVLLVRRLEHTVAPGRHSLSIGCRSVTALPVVDVFNTFKAKGVVELSVVKGRSYLIKGRFQGDVTSAWIEDEGSGAAVTADVSGAL</sequence>
<protein>
    <recommendedName>
        <fullName evidence="4">Lipoprotein</fullName>
    </recommendedName>
</protein>
<dbReference type="Proteomes" id="UP001200741">
    <property type="component" value="Unassembled WGS sequence"/>
</dbReference>
<name>A0ABS8XQU0_9BURK</name>
<reference evidence="2 3" key="1">
    <citation type="submission" date="2021-12" db="EMBL/GenBank/DDBJ databases">
        <title>Genome seq of P8.</title>
        <authorList>
            <person name="Seo T."/>
        </authorList>
    </citation>
    <scope>NUCLEOTIDE SEQUENCE [LARGE SCALE GENOMIC DNA]</scope>
    <source>
        <strain evidence="2 3">P8</strain>
    </source>
</reference>
<feature type="signal peptide" evidence="1">
    <location>
        <begin position="1"/>
        <end position="22"/>
    </location>
</feature>
<dbReference type="PROSITE" id="PS51257">
    <property type="entry name" value="PROKAR_LIPOPROTEIN"/>
    <property type="match status" value="1"/>
</dbReference>
<dbReference type="RefSeq" id="WP_233369925.1">
    <property type="nucleotide sequence ID" value="NZ_JAJTWU010000001.1"/>
</dbReference>
<dbReference type="EMBL" id="JAJTWU010000001">
    <property type="protein sequence ID" value="MCE4553216.1"/>
    <property type="molecule type" value="Genomic_DNA"/>
</dbReference>
<comment type="caution">
    <text evidence="2">The sequence shown here is derived from an EMBL/GenBank/DDBJ whole genome shotgun (WGS) entry which is preliminary data.</text>
</comment>
<keyword evidence="3" id="KW-1185">Reference proteome</keyword>
<organism evidence="2 3">
    <name type="scientific">Pelomonas cellulosilytica</name>
    <dbReference type="NCBI Taxonomy" id="2906762"/>
    <lineage>
        <taxon>Bacteria</taxon>
        <taxon>Pseudomonadati</taxon>
        <taxon>Pseudomonadota</taxon>
        <taxon>Betaproteobacteria</taxon>
        <taxon>Burkholderiales</taxon>
        <taxon>Sphaerotilaceae</taxon>
        <taxon>Roseateles</taxon>
    </lineage>
</organism>
<keyword evidence="1" id="KW-0732">Signal</keyword>
<gene>
    <name evidence="2" type="ORF">LXT13_01980</name>
</gene>
<feature type="chain" id="PRO_5045207544" description="Lipoprotein" evidence="1">
    <location>
        <begin position="23"/>
        <end position="165"/>
    </location>
</feature>